<dbReference type="SUPFAM" id="SSF49785">
    <property type="entry name" value="Galactose-binding domain-like"/>
    <property type="match status" value="1"/>
</dbReference>
<sequence length="1410" mass="151288">MPKTLLLMALLVAGLLPAARDPEVVDDRRQERVELTHLRTETTQVFAEPGGGRTLEQYAVPVRARTDDGWVPIDTTLRFGADGSVRPVAVVSELVLSGGGTGDRLAELADGADRITLGWMGRLPRPTLAGPIATYPEVLPGVDLRIEAQAAGFAQVLVVKNRKAALNPALRQLRFPLRSTGLSLTTTASGTTQAKDANGRLVFSAGTPTMWTGRDLAMLRTTRSARELIVVPDLALLTGPKTQYPVYIDPSFSAGQYRWTKVNRRLDDKSYWTTYRERALTGYAEGGAGKGDMFRSFFQLDTSPLAGSTVHNAQFQIVLDRTTTKTATPVDLWRTKSIDPSDELTWDNSGSHWLEKLAQAKGTAHDDKPDMGMGFTSSSLLRMIQKAATDEALHVTVGLRAPDEDEGDQWKEFYPDTAKIVVEYNNAPFPPQQLGFQQPRPCGTATSPAAIDTTQPVFGAVAGDPDSENVTTKLSVYRADNGALEYEADSALTTPGSTFSWPPVPDGELIPGVVYYYRARSSDPLAAGPSTADCYFVIDQVGPDQPTAQSADYPDGQGVVKARTMGTITLRAAAGDTDVAEFVYGFSRDRMPYRVPARPDGTAEAPVTMASDLPVQFYASAVDRAGNTGPASAGRTLRALPNPDPVPRVRGDVNGDGRADSTAVLDHGDGRTAIWNSLGTTGTIGWDSGNNGGFALQRTQTAQGDFDGDGRADLALLRGEAGHRVALFKLRSEGNGYNSSATPLWSSDSTGWQHSTARLTAGDVNGDGRDDLAVQVDNGNGTWRMLVFAGPQLSAPIEWLPSAPGVWRRSTAHLGDIDADGNDDLISVRDAGSCRTVVTVHRSTGTAFAAAGETLLDQTGLCQDRIRPAIGDVDGDGKDDVVLRYEHGPADLELRVLRTGGTALESWWRAPGQFNAAQTTLSTGDVTGDGKDDVTLVATTAGGGRDFYTLAATGTAFGARQLSWSVPTAGAISAAKFDIEQRSYELVARHSRQCLAVRGASQSLGAAIEQQSCSGALHQRFQIDTIIGSPYVMLHPAHADGERDDGRSTCLDAGRPPQSEGAPLVQQQCLGVLHQQLTLEYVEGTSYDSVVRVKHGGRCATVRDGSTASGSPVLQQNCGTAAHQEWILRPAVNTPQLDGRFKVTALRGGKAIENTNCVTGDAADVRMNTWDAENGCQQWQLRPLGDDMYRIIDIGGSRAIEPQSCATSNATLVHLSSITAGDCQRWRIEPAYDGTWSILHAINGKALDVGGCRKEALSDLILWTYWNGPCQRWLLERQTAAPALPVAAVTASAHDGNVPTNTIDNNPATRWSAQGDGVWIQYDLGHVRNVDDAVLSWHGGDNRSFDFRLQLSLDGVTWTDSTSFTSSGDSTGPELYDLPSTVPTRYLRLTGYGNTTNTWTSLTEAAFFAP</sequence>
<dbReference type="Pfam" id="PF13517">
    <property type="entry name" value="FG-GAP_3"/>
    <property type="match status" value="2"/>
</dbReference>
<dbReference type="InterPro" id="IPR035992">
    <property type="entry name" value="Ricin_B-like_lectins"/>
</dbReference>
<evidence type="ECO:0000313" key="6">
    <source>
        <dbReference type="Proteomes" id="UP000295075"/>
    </source>
</evidence>
<proteinExistence type="predicted"/>
<protein>
    <recommendedName>
        <fullName evidence="4">F5/8 type C domain-containing protein</fullName>
    </recommendedName>
</protein>
<dbReference type="Pfam" id="PF14200">
    <property type="entry name" value="RicinB_lectin_2"/>
    <property type="match status" value="3"/>
</dbReference>
<dbReference type="PROSITE" id="PS50231">
    <property type="entry name" value="RICIN_B_LECTIN"/>
    <property type="match status" value="1"/>
</dbReference>
<dbReference type="SUPFAM" id="SSF50370">
    <property type="entry name" value="Ricin B-like lectins"/>
    <property type="match status" value="2"/>
</dbReference>
<dbReference type="PANTHER" id="PTHR13412:SF0">
    <property type="entry name" value="T-CELL IMMUNOMODULATORY PROTEIN"/>
    <property type="match status" value="1"/>
</dbReference>
<name>A0A4R4QG14_9ACTN</name>
<feature type="signal peptide" evidence="3">
    <location>
        <begin position="1"/>
        <end position="18"/>
    </location>
</feature>
<evidence type="ECO:0000259" key="4">
    <source>
        <dbReference type="PROSITE" id="PS50022"/>
    </source>
</evidence>
<dbReference type="RefSeq" id="WP_132402180.1">
    <property type="nucleotide sequence ID" value="NZ_SMKA01000009.1"/>
</dbReference>
<feature type="chain" id="PRO_5039222836" description="F5/8 type C domain-containing protein" evidence="3">
    <location>
        <begin position="19"/>
        <end position="1410"/>
    </location>
</feature>
<feature type="region of interest" description="Disordered" evidence="2">
    <location>
        <begin position="1042"/>
        <end position="1061"/>
    </location>
</feature>
<dbReference type="CDD" id="cd00161">
    <property type="entry name" value="beta-trefoil_Ricin-like"/>
    <property type="match status" value="2"/>
</dbReference>
<evidence type="ECO:0000313" key="5">
    <source>
        <dbReference type="EMBL" id="TDC34153.1"/>
    </source>
</evidence>
<dbReference type="InterPro" id="IPR008979">
    <property type="entry name" value="Galactose-bd-like_sf"/>
</dbReference>
<keyword evidence="6" id="KW-1185">Reference proteome</keyword>
<dbReference type="Gene3D" id="2.40.128.340">
    <property type="match status" value="2"/>
</dbReference>
<keyword evidence="1 3" id="KW-0732">Signal</keyword>
<dbReference type="EMBL" id="SMKA01000009">
    <property type="protein sequence ID" value="TDC34153.1"/>
    <property type="molecule type" value="Genomic_DNA"/>
</dbReference>
<dbReference type="PROSITE" id="PS50022">
    <property type="entry name" value="FA58C_3"/>
    <property type="match status" value="1"/>
</dbReference>
<dbReference type="Proteomes" id="UP000295075">
    <property type="component" value="Unassembled WGS sequence"/>
</dbReference>
<dbReference type="Gene3D" id="2.60.120.260">
    <property type="entry name" value="Galactose-binding domain-like"/>
    <property type="match status" value="1"/>
</dbReference>
<evidence type="ECO:0000256" key="3">
    <source>
        <dbReference type="SAM" id="SignalP"/>
    </source>
</evidence>
<dbReference type="Pfam" id="PF00754">
    <property type="entry name" value="F5_F8_type_C"/>
    <property type="match status" value="1"/>
</dbReference>
<feature type="domain" description="F5/8 type C" evidence="4">
    <location>
        <begin position="1270"/>
        <end position="1410"/>
    </location>
</feature>
<evidence type="ECO:0000256" key="2">
    <source>
        <dbReference type="SAM" id="MobiDB-lite"/>
    </source>
</evidence>
<dbReference type="InterPro" id="IPR000772">
    <property type="entry name" value="Ricin_B_lectin"/>
</dbReference>
<comment type="caution">
    <text evidence="5">The sequence shown here is derived from an EMBL/GenBank/DDBJ whole genome shotgun (WGS) entry which is preliminary data.</text>
</comment>
<dbReference type="SMART" id="SM00458">
    <property type="entry name" value="RICIN"/>
    <property type="match status" value="2"/>
</dbReference>
<gene>
    <name evidence="5" type="ORF">E1261_04320</name>
</gene>
<feature type="compositionally biased region" description="Basic and acidic residues" evidence="2">
    <location>
        <begin position="647"/>
        <end position="659"/>
    </location>
</feature>
<dbReference type="InterPro" id="IPR028994">
    <property type="entry name" value="Integrin_alpha_N"/>
</dbReference>
<evidence type="ECO:0000256" key="1">
    <source>
        <dbReference type="ARBA" id="ARBA00022729"/>
    </source>
</evidence>
<dbReference type="InterPro" id="IPR013517">
    <property type="entry name" value="FG-GAP"/>
</dbReference>
<dbReference type="SUPFAM" id="SSF69318">
    <property type="entry name" value="Integrin alpha N-terminal domain"/>
    <property type="match status" value="1"/>
</dbReference>
<reference evidence="5 6" key="1">
    <citation type="submission" date="2019-03" db="EMBL/GenBank/DDBJ databases">
        <title>Draft genome sequences of novel Actinobacteria.</title>
        <authorList>
            <person name="Sahin N."/>
            <person name="Ay H."/>
            <person name="Saygin H."/>
        </authorList>
    </citation>
    <scope>NUCLEOTIDE SEQUENCE [LARGE SCALE GENOMIC DNA]</scope>
    <source>
        <strain evidence="5 6">JCM 30547</strain>
    </source>
</reference>
<accession>A0A4R4QG14</accession>
<dbReference type="PANTHER" id="PTHR13412">
    <property type="entry name" value="T-CELL IMMUNOMODULATORY PROTEIN HOMOLOG"/>
    <property type="match status" value="1"/>
</dbReference>
<dbReference type="InterPro" id="IPR024881">
    <property type="entry name" value="Tip"/>
</dbReference>
<feature type="region of interest" description="Disordered" evidence="2">
    <location>
        <begin position="626"/>
        <end position="665"/>
    </location>
</feature>
<organism evidence="5 6">
    <name type="scientific">Kribbella albertanoniae</name>
    <dbReference type="NCBI Taxonomy" id="1266829"/>
    <lineage>
        <taxon>Bacteria</taxon>
        <taxon>Bacillati</taxon>
        <taxon>Actinomycetota</taxon>
        <taxon>Actinomycetes</taxon>
        <taxon>Propionibacteriales</taxon>
        <taxon>Kribbellaceae</taxon>
        <taxon>Kribbella</taxon>
    </lineage>
</organism>
<dbReference type="Gene3D" id="2.80.10.50">
    <property type="match status" value="2"/>
</dbReference>
<dbReference type="InterPro" id="IPR000421">
    <property type="entry name" value="FA58C"/>
</dbReference>
<dbReference type="OrthoDB" id="9815928at2"/>